<accession>A0ABV9SY91</accession>
<evidence type="ECO:0000259" key="4">
    <source>
        <dbReference type="PROSITE" id="PS50110"/>
    </source>
</evidence>
<proteinExistence type="predicted"/>
<keyword evidence="2" id="KW-0902">Two-component regulatory system</keyword>
<dbReference type="PANTHER" id="PTHR45339:SF1">
    <property type="entry name" value="HYBRID SIGNAL TRANSDUCTION HISTIDINE KINASE J"/>
    <property type="match status" value="1"/>
</dbReference>
<dbReference type="EMBL" id="JBHSJJ010000003">
    <property type="protein sequence ID" value="MFC4871387.1"/>
    <property type="molecule type" value="Genomic_DNA"/>
</dbReference>
<keyword evidence="1 3" id="KW-0597">Phosphoprotein</keyword>
<dbReference type="SMART" id="SM00448">
    <property type="entry name" value="REC"/>
    <property type="match status" value="1"/>
</dbReference>
<dbReference type="InterPro" id="IPR011006">
    <property type="entry name" value="CheY-like_superfamily"/>
</dbReference>
<sequence length="126" mass="14307">MNEPKKVLVAEDSSVIINLTKNVLMFENFQITAVKNGKQVLEKLEKENYDLILMDINMPVMDGIQCTKAVRALADPKKSSIPIIAITGNYKNYTLDDFKKAGLNDYVQKPLDYDLLLSTVKKHLFK</sequence>
<organism evidence="5 6">
    <name type="scientific">Negadavirga shengliensis</name>
    <dbReference type="NCBI Taxonomy" id="1389218"/>
    <lineage>
        <taxon>Bacteria</taxon>
        <taxon>Pseudomonadati</taxon>
        <taxon>Bacteroidota</taxon>
        <taxon>Cytophagia</taxon>
        <taxon>Cytophagales</taxon>
        <taxon>Cyclobacteriaceae</taxon>
        <taxon>Negadavirga</taxon>
    </lineage>
</organism>
<dbReference type="RefSeq" id="WP_377062798.1">
    <property type="nucleotide sequence ID" value="NZ_JBHSJJ010000003.1"/>
</dbReference>
<dbReference type="InterPro" id="IPR001789">
    <property type="entry name" value="Sig_transdc_resp-reg_receiver"/>
</dbReference>
<dbReference type="PROSITE" id="PS50110">
    <property type="entry name" value="RESPONSE_REGULATORY"/>
    <property type="match status" value="1"/>
</dbReference>
<name>A0ABV9SY91_9BACT</name>
<evidence type="ECO:0000256" key="3">
    <source>
        <dbReference type="PROSITE-ProRule" id="PRU00169"/>
    </source>
</evidence>
<keyword evidence="6" id="KW-1185">Reference proteome</keyword>
<evidence type="ECO:0000256" key="1">
    <source>
        <dbReference type="ARBA" id="ARBA00022553"/>
    </source>
</evidence>
<comment type="caution">
    <text evidence="5">The sequence shown here is derived from an EMBL/GenBank/DDBJ whole genome shotgun (WGS) entry which is preliminary data.</text>
</comment>
<protein>
    <submittedName>
        <fullName evidence="5">Response regulator</fullName>
    </submittedName>
</protein>
<feature type="modified residue" description="4-aspartylphosphate" evidence="3">
    <location>
        <position position="55"/>
    </location>
</feature>
<evidence type="ECO:0000313" key="5">
    <source>
        <dbReference type="EMBL" id="MFC4871387.1"/>
    </source>
</evidence>
<dbReference type="Proteomes" id="UP001595818">
    <property type="component" value="Unassembled WGS sequence"/>
</dbReference>
<dbReference type="Gene3D" id="3.40.50.2300">
    <property type="match status" value="1"/>
</dbReference>
<evidence type="ECO:0000313" key="6">
    <source>
        <dbReference type="Proteomes" id="UP001595818"/>
    </source>
</evidence>
<feature type="domain" description="Response regulatory" evidence="4">
    <location>
        <begin position="6"/>
        <end position="124"/>
    </location>
</feature>
<dbReference type="CDD" id="cd17546">
    <property type="entry name" value="REC_hyHK_CKI1_RcsC-like"/>
    <property type="match status" value="1"/>
</dbReference>
<dbReference type="SUPFAM" id="SSF52172">
    <property type="entry name" value="CheY-like"/>
    <property type="match status" value="1"/>
</dbReference>
<evidence type="ECO:0000256" key="2">
    <source>
        <dbReference type="ARBA" id="ARBA00023012"/>
    </source>
</evidence>
<dbReference type="PANTHER" id="PTHR45339">
    <property type="entry name" value="HYBRID SIGNAL TRANSDUCTION HISTIDINE KINASE J"/>
    <property type="match status" value="1"/>
</dbReference>
<dbReference type="Pfam" id="PF00072">
    <property type="entry name" value="Response_reg"/>
    <property type="match status" value="1"/>
</dbReference>
<gene>
    <name evidence="5" type="ORF">ACFPFU_06800</name>
</gene>
<reference evidence="6" key="1">
    <citation type="journal article" date="2019" name="Int. J. Syst. Evol. Microbiol.">
        <title>The Global Catalogue of Microorganisms (GCM) 10K type strain sequencing project: providing services to taxonomists for standard genome sequencing and annotation.</title>
        <authorList>
            <consortium name="The Broad Institute Genomics Platform"/>
            <consortium name="The Broad Institute Genome Sequencing Center for Infectious Disease"/>
            <person name="Wu L."/>
            <person name="Ma J."/>
        </authorList>
    </citation>
    <scope>NUCLEOTIDE SEQUENCE [LARGE SCALE GENOMIC DNA]</scope>
    <source>
        <strain evidence="6">CGMCC 4.7466</strain>
    </source>
</reference>